<dbReference type="Gene3D" id="3.40.50.300">
    <property type="entry name" value="P-loop containing nucleotide triphosphate hydrolases"/>
    <property type="match status" value="1"/>
</dbReference>
<dbReference type="EMBL" id="BJXL01000171">
    <property type="protein sequence ID" value="GEM85087.1"/>
    <property type="molecule type" value="Genomic_DNA"/>
</dbReference>
<dbReference type="SUPFAM" id="SSF52540">
    <property type="entry name" value="P-loop containing nucleoside triphosphate hydrolases"/>
    <property type="match status" value="1"/>
</dbReference>
<evidence type="ECO:0000256" key="1">
    <source>
        <dbReference type="ARBA" id="ARBA00022741"/>
    </source>
</evidence>
<evidence type="ECO:0000259" key="3">
    <source>
        <dbReference type="SMART" id="SM01043"/>
    </source>
</evidence>
<protein>
    <submittedName>
        <fullName evidence="4">Transcriptional activator</fullName>
    </submittedName>
</protein>
<dbReference type="InterPro" id="IPR036388">
    <property type="entry name" value="WH-like_DNA-bd_sf"/>
</dbReference>
<dbReference type="PANTHER" id="PTHR16305">
    <property type="entry name" value="TESTICULAR SOLUBLE ADENYLYL CYCLASE"/>
    <property type="match status" value="1"/>
</dbReference>
<dbReference type="PANTHER" id="PTHR16305:SF28">
    <property type="entry name" value="GUANYLATE CYCLASE DOMAIN-CONTAINING PROTEIN"/>
    <property type="match status" value="1"/>
</dbReference>
<accession>A0A511R7A4</accession>
<dbReference type="GO" id="GO:0004016">
    <property type="term" value="F:adenylate cyclase activity"/>
    <property type="evidence" value="ECO:0007669"/>
    <property type="project" value="TreeGrafter"/>
</dbReference>
<comment type="caution">
    <text evidence="4">The sequence shown here is derived from an EMBL/GenBank/DDBJ whole genome shotgun (WGS) entry which is preliminary data.</text>
</comment>
<dbReference type="InterPro" id="IPR011990">
    <property type="entry name" value="TPR-like_helical_dom_sf"/>
</dbReference>
<dbReference type="GO" id="GO:0005737">
    <property type="term" value="C:cytoplasm"/>
    <property type="evidence" value="ECO:0007669"/>
    <property type="project" value="TreeGrafter"/>
</dbReference>
<reference evidence="4 5" key="1">
    <citation type="submission" date="2019-07" db="EMBL/GenBank/DDBJ databases">
        <title>Whole genome shotgun sequence of Meiothermus hypogaeus NBRC 106114.</title>
        <authorList>
            <person name="Hosoyama A."/>
            <person name="Uohara A."/>
            <person name="Ohji S."/>
            <person name="Ichikawa N."/>
        </authorList>
    </citation>
    <scope>NUCLEOTIDE SEQUENCE [LARGE SCALE GENOMIC DNA]</scope>
    <source>
        <strain evidence="4 5">NBRC 106114</strain>
    </source>
</reference>
<feature type="domain" description="Bacterial transcriptional activator" evidence="3">
    <location>
        <begin position="93"/>
        <end position="230"/>
    </location>
</feature>
<dbReference type="Pfam" id="PF03704">
    <property type="entry name" value="BTAD"/>
    <property type="match status" value="1"/>
</dbReference>
<dbReference type="Proteomes" id="UP000321197">
    <property type="component" value="Unassembled WGS sequence"/>
</dbReference>
<dbReference type="InterPro" id="IPR005158">
    <property type="entry name" value="BTAD"/>
</dbReference>
<organism evidence="4 5">
    <name type="scientific">Meiothermus hypogaeus NBRC 106114</name>
    <dbReference type="NCBI Taxonomy" id="1227553"/>
    <lineage>
        <taxon>Bacteria</taxon>
        <taxon>Thermotogati</taxon>
        <taxon>Deinococcota</taxon>
        <taxon>Deinococci</taxon>
        <taxon>Thermales</taxon>
        <taxon>Thermaceae</taxon>
        <taxon>Meiothermus</taxon>
    </lineage>
</organism>
<keyword evidence="1" id="KW-0547">Nucleotide-binding</keyword>
<proteinExistence type="predicted"/>
<evidence type="ECO:0000313" key="4">
    <source>
        <dbReference type="EMBL" id="GEM85087.1"/>
    </source>
</evidence>
<evidence type="ECO:0000313" key="5">
    <source>
        <dbReference type="Proteomes" id="UP000321197"/>
    </source>
</evidence>
<dbReference type="SUPFAM" id="SSF48452">
    <property type="entry name" value="TPR-like"/>
    <property type="match status" value="4"/>
</dbReference>
<gene>
    <name evidence="4" type="ORF">MHY01S_32530</name>
</gene>
<dbReference type="InterPro" id="IPR041664">
    <property type="entry name" value="AAA_16"/>
</dbReference>
<dbReference type="SMART" id="SM01043">
    <property type="entry name" value="BTAD"/>
    <property type="match status" value="1"/>
</dbReference>
<dbReference type="Gene3D" id="1.10.10.10">
    <property type="entry name" value="Winged helix-like DNA-binding domain superfamily/Winged helix DNA-binding domain"/>
    <property type="match status" value="1"/>
</dbReference>
<dbReference type="InterPro" id="IPR027417">
    <property type="entry name" value="P-loop_NTPase"/>
</dbReference>
<dbReference type="Pfam" id="PF13191">
    <property type="entry name" value="AAA_16"/>
    <property type="match status" value="1"/>
</dbReference>
<dbReference type="Gene3D" id="1.25.40.10">
    <property type="entry name" value="Tetratricopeptide repeat domain"/>
    <property type="match status" value="4"/>
</dbReference>
<dbReference type="OrthoDB" id="24021at2"/>
<sequence length="1167" mass="129208">MSGVRLRLLGAPVVEQAGRPLALPTRKLLGLLAYLALEGPTPRSKLAGLFWSEQDEATARSNLRRELNRLRHTPIATLLQTDRDLLQLGPIQTDVAAFRAHLKEGELEPALALYRGPLLDGLELSGAEGFAEWLEARREELAHLWREALQRQAERLEAAHDLRGALSARLGLLREDELQELHHREAMRLHALLGEREAALARFARLKDLLRHELHLEPLPETLELARQIEQGTLAAPPPPPAPTGMGLALDPPLIGREAEWARMEAAWAAGQAIYLCGPAGVGKTRLMQEFARHKGPLFLLQAQPGDSGIPYAFYTRAIRQSLAQFPGLELPPWARRELARLVPELEDAPPPITTPEGKLRLLEAITEVIRALGRRGVRSIVTDDLQFVQDAASNEVAAYALGRLLPEGVLHPLVAFRREELNPLILQTIQQQVLQGQAILIELKPLSETDLLRLVRALSGSSGAIRFTQRLHQATGGNPLFVLETLKALFDSGALQVGPEGWRTPYDQETRDYRELPLPASVQEAVARRLQGLGAAPQRLLEAASLAGDGFGLEELEGATALSEWESLEALEQALAANLLQPQGPGYAFSHDLVRRSIREGLGAQRRQLLHRKLAQGLERQSGNPARIAEHWEEGGKPQAAIPWRIRAAEAAVRIYAHREALEQYQKALADGAEGRVAFEIRREQARLWKTLDERVPWAEALSHMQQLASQLGDTALQAETRLGWAELHLLSARYAEALQQANLALQDQPLPPALSGQAHYLGGRALAAMGDLRAAESRLQQALTHLPQDLLTLDIYDWLSIFAYRQGHLEAALRYTEAERSLAQALGSRTGQNNALQNAATFTAAQGHYEQAVQLAEQAIAEAREVGDVTLLRYALLNLFAIHYQRSNFEAALGPLEEGLQSAREPQNPEMEAKFLNNLSLVHWYRGALGAAYRAVSQALELSQQSGHQADALFYQVVLADDLHWLGRPAEAAAMLASAAESTRELGLWGRVPWVETHLARCEVSLGQPEQALKRLERLSQEPRLSDFLNPPRMSWVEGLARLKLNQPALALQAVQDAHSDDPTTTSQLWSVRLWAQARLGRVSPEDLQKGLELLEVQGIPPLEKLSLRQAVMVALRARGDLSQALDQQRLAEQGLQALSGSLKEYPELKDGFWQWYAFHPNVTP</sequence>
<dbReference type="SMART" id="SM00028">
    <property type="entry name" value="TPR"/>
    <property type="match status" value="4"/>
</dbReference>
<dbReference type="GO" id="GO:0005524">
    <property type="term" value="F:ATP binding"/>
    <property type="evidence" value="ECO:0007669"/>
    <property type="project" value="UniProtKB-KW"/>
</dbReference>
<dbReference type="InterPro" id="IPR019734">
    <property type="entry name" value="TPR_rpt"/>
</dbReference>
<dbReference type="RefSeq" id="WP_119339729.1">
    <property type="nucleotide sequence ID" value="NZ_BJXL01000171.1"/>
</dbReference>
<dbReference type="AlphaFoldDB" id="A0A511R7A4"/>
<name>A0A511R7A4_9DEIN</name>
<keyword evidence="2" id="KW-0067">ATP-binding</keyword>
<evidence type="ECO:0000256" key="2">
    <source>
        <dbReference type="ARBA" id="ARBA00022840"/>
    </source>
</evidence>